<dbReference type="CDD" id="cd09274">
    <property type="entry name" value="RNase_HI_RT_Ty3"/>
    <property type="match status" value="1"/>
</dbReference>
<dbReference type="InterPro" id="IPR001878">
    <property type="entry name" value="Znf_CCHC"/>
</dbReference>
<keyword evidence="9" id="KW-0378">Hydrolase</keyword>
<dbReference type="Pfam" id="PF17921">
    <property type="entry name" value="Integrase_H2C2"/>
    <property type="match status" value="1"/>
</dbReference>
<evidence type="ECO:0000256" key="2">
    <source>
        <dbReference type="ARBA" id="ARBA00022670"/>
    </source>
</evidence>
<dbReference type="Pfam" id="PF17917">
    <property type="entry name" value="RT_RNaseH"/>
    <property type="match status" value="1"/>
</dbReference>
<feature type="compositionally biased region" description="Acidic residues" evidence="17">
    <location>
        <begin position="1526"/>
        <end position="1545"/>
    </location>
</feature>
<dbReference type="FunFam" id="3.30.420.10:FF:000032">
    <property type="entry name" value="Retrovirus-related Pol polyprotein from transposon 297-like Protein"/>
    <property type="match status" value="1"/>
</dbReference>
<feature type="compositionally biased region" description="Polar residues" evidence="17">
    <location>
        <begin position="312"/>
        <end position="333"/>
    </location>
</feature>
<dbReference type="InterPro" id="IPR041373">
    <property type="entry name" value="RT_RNaseH"/>
</dbReference>
<dbReference type="Gene3D" id="2.40.50.40">
    <property type="match status" value="1"/>
</dbReference>
<dbReference type="OrthoDB" id="2155711at2759"/>
<dbReference type="GO" id="GO:0003677">
    <property type="term" value="F:DNA binding"/>
    <property type="evidence" value="ECO:0007669"/>
    <property type="project" value="UniProtKB-KW"/>
</dbReference>
<protein>
    <recommendedName>
        <fullName evidence="1">RNA-directed DNA polymerase</fullName>
        <ecNumber evidence="1">2.7.7.49</ecNumber>
    </recommendedName>
</protein>
<feature type="domain" description="Chromo" evidence="18">
    <location>
        <begin position="1462"/>
        <end position="1520"/>
    </location>
</feature>
<dbReference type="SUPFAM" id="SSF57756">
    <property type="entry name" value="Retrovirus zinc finger-like domains"/>
    <property type="match status" value="1"/>
</dbReference>
<accession>A0A507CCT1</accession>
<dbReference type="GO" id="GO:0004190">
    <property type="term" value="F:aspartic-type endopeptidase activity"/>
    <property type="evidence" value="ECO:0007669"/>
    <property type="project" value="UniProtKB-KW"/>
</dbReference>
<evidence type="ECO:0000256" key="16">
    <source>
        <dbReference type="PROSITE-ProRule" id="PRU00047"/>
    </source>
</evidence>
<dbReference type="SUPFAM" id="SSF50630">
    <property type="entry name" value="Acid proteases"/>
    <property type="match status" value="1"/>
</dbReference>
<evidence type="ECO:0000259" key="21">
    <source>
        <dbReference type="PROSITE" id="PS50994"/>
    </source>
</evidence>
<keyword evidence="15" id="KW-0233">DNA recombination</keyword>
<dbReference type="PROSITE" id="PS50994">
    <property type="entry name" value="INTEGRASE"/>
    <property type="match status" value="1"/>
</dbReference>
<dbReference type="SUPFAM" id="SSF53098">
    <property type="entry name" value="Ribonuclease H-like"/>
    <property type="match status" value="1"/>
</dbReference>
<dbReference type="PANTHER" id="PTHR37984:SF5">
    <property type="entry name" value="PROTEIN NYNRIN-LIKE"/>
    <property type="match status" value="1"/>
</dbReference>
<proteinExistence type="predicted"/>
<evidence type="ECO:0000313" key="22">
    <source>
        <dbReference type="EMBL" id="TPX37422.1"/>
    </source>
</evidence>
<dbReference type="GO" id="GO:0003964">
    <property type="term" value="F:RNA-directed DNA polymerase activity"/>
    <property type="evidence" value="ECO:0007669"/>
    <property type="project" value="UniProtKB-KW"/>
</dbReference>
<feature type="compositionally biased region" description="Basic and acidic residues" evidence="17">
    <location>
        <begin position="1558"/>
        <end position="1589"/>
    </location>
</feature>
<feature type="domain" description="Reverse transcriptase" evidence="20">
    <location>
        <begin position="639"/>
        <end position="818"/>
    </location>
</feature>
<keyword evidence="16" id="KW-0862">Zinc</keyword>
<dbReference type="SMART" id="SM00343">
    <property type="entry name" value="ZnF_C2HC"/>
    <property type="match status" value="1"/>
</dbReference>
<keyword evidence="10" id="KW-0460">Magnesium</keyword>
<dbReference type="InterPro" id="IPR036397">
    <property type="entry name" value="RNaseH_sf"/>
</dbReference>
<keyword evidence="13" id="KW-0239">DNA-directed DNA polymerase</keyword>
<evidence type="ECO:0000256" key="5">
    <source>
        <dbReference type="ARBA" id="ARBA00022722"/>
    </source>
</evidence>
<dbReference type="GO" id="GO:0003887">
    <property type="term" value="F:DNA-directed DNA polymerase activity"/>
    <property type="evidence" value="ECO:0007669"/>
    <property type="project" value="UniProtKB-KW"/>
</dbReference>
<dbReference type="Gene3D" id="3.30.420.10">
    <property type="entry name" value="Ribonuclease H-like superfamily/Ribonuclease H"/>
    <property type="match status" value="1"/>
</dbReference>
<dbReference type="Gene3D" id="3.30.70.270">
    <property type="match status" value="2"/>
</dbReference>
<dbReference type="FunFam" id="1.10.340.70:FF:000001">
    <property type="entry name" value="Retrovirus-related Pol polyprotein from transposon gypsy-like Protein"/>
    <property type="match status" value="1"/>
</dbReference>
<dbReference type="PROSITE" id="PS50013">
    <property type="entry name" value="CHROMO_2"/>
    <property type="match status" value="1"/>
</dbReference>
<dbReference type="GO" id="GO:0008270">
    <property type="term" value="F:zinc ion binding"/>
    <property type="evidence" value="ECO:0007669"/>
    <property type="project" value="UniProtKB-KW"/>
</dbReference>
<evidence type="ECO:0000256" key="15">
    <source>
        <dbReference type="ARBA" id="ARBA00023172"/>
    </source>
</evidence>
<dbReference type="Gene3D" id="4.10.60.10">
    <property type="entry name" value="Zinc finger, CCHC-type"/>
    <property type="match status" value="1"/>
</dbReference>
<dbReference type="InterPro" id="IPR050951">
    <property type="entry name" value="Retrovirus_Pol_polyprotein"/>
</dbReference>
<dbReference type="InterPro" id="IPR000953">
    <property type="entry name" value="Chromo/chromo_shadow_dom"/>
</dbReference>
<dbReference type="EMBL" id="QEAO01000002">
    <property type="protein sequence ID" value="TPX37422.1"/>
    <property type="molecule type" value="Genomic_DNA"/>
</dbReference>
<dbReference type="EC" id="2.7.7.49" evidence="1"/>
<dbReference type="RefSeq" id="XP_031027333.1">
    <property type="nucleotide sequence ID" value="XM_031166569.1"/>
</dbReference>
<dbReference type="InterPro" id="IPR041588">
    <property type="entry name" value="Integrase_H2C2"/>
</dbReference>
<keyword evidence="14" id="KW-0238">DNA-binding</keyword>
<feature type="region of interest" description="Disordered" evidence="17">
    <location>
        <begin position="1524"/>
        <end position="1608"/>
    </location>
</feature>
<dbReference type="GeneID" id="42001866"/>
<dbReference type="InterPro" id="IPR016197">
    <property type="entry name" value="Chromo-like_dom_sf"/>
</dbReference>
<dbReference type="CDD" id="cd00303">
    <property type="entry name" value="retropepsin_like"/>
    <property type="match status" value="1"/>
</dbReference>
<feature type="domain" description="CCHC-type" evidence="19">
    <location>
        <begin position="366"/>
        <end position="381"/>
    </location>
</feature>
<evidence type="ECO:0000256" key="9">
    <source>
        <dbReference type="ARBA" id="ARBA00022801"/>
    </source>
</evidence>
<dbReference type="Gene3D" id="1.10.340.70">
    <property type="match status" value="1"/>
</dbReference>
<dbReference type="Pfam" id="PF00078">
    <property type="entry name" value="RVT_1"/>
    <property type="match status" value="1"/>
</dbReference>
<dbReference type="Pfam" id="PF00665">
    <property type="entry name" value="rve"/>
    <property type="match status" value="1"/>
</dbReference>
<sequence length="1608" mass="183681">MGDIPMNEAFGSGVPQEFSGPTLDQIQAFINQAVSQAQDLATLRHQEELAATMRNHADETARLRHEYQQIVNGLTARLDGMNVAPPHQPPPQPTLPPMPLPQQTVIRNMEPKASTPITVVPYDGTDRAKLEEFIASCEGVFLLAPNSYPTDQAKIVFVGHATRGSVNSWYRALYQSRISDPLVSSMTFIEFRQKLRAVWGDPHLQLTSGTKLRGLSQKGKSLADYNALFLDLLNQSGYTDTVMVNQLYFEGLVEGIRTSLTTGREPLPNTLEGMMTAAMGVDSLYQIRKLKRGNDSHSSSHHINNSKHKFQNKQTPGGNQQDRGVSFTPSDTDNSVDDPMDLGHIFDNNGKIKPEVIEHRRKMQLCFYCGNKGHQANKCPKKDLSANGQRKIIKDPNTVNPQKSDKHQPPHSLKSFPCLALPVIISQTPNKDNSWHSMEALLDSGSTNNLISSAAVKIWNLETSPADYVKQLRGADGRNFCTVTRECIVTLKIGNHVETLCLGVAETPGVPLVLGRPWLRYHNPTIDWSDDTIVLQSATCQNSCVPKGISNRITVLRSTLVDGKTDSFLVISESMGIPVQYRDYSDVFSKEKADILPEHRKFDCGIELIHDAKLPQMKRIYHLSHDESEELRLYVRDMEAKGFIQKSKSQFGAPVFFVPKKDGTKRLCVDYRDLNEITVRDRYPIPLTKQLMDTLSSSRIFTKIDLKSAYHLVRIKPGDEHKTAFRCRYGHYEYKVMPFGLTNAPAVFMRLIHQVLHDFLDVFVVVYLDDILVFSADEAEHVQHVRLVLQRLRDENLFAKLDKCEFHHGSVEFLGVTVTSKGFRMAPSKVKAVAEWPTPVNLKQVQSFIGFANFYRRFIKDFAKVAKPLTDLSQKETPFIWTDKEDLAFKSLRDLIMSEPVLVHPDYERPFIVETDASDFAIGAVLSQLQTDNRRPHPIAFVSRKLLTAERNYSVYDKELLAIIFALKEWRAYLLGAKMPIQILTDHANLTYFAQKQALTPRHARWAAYLAEFDFYLVHRPGKANAAADALSRRSDFILTGEEDSERKTQVVIQPEKFADMQFQIIQDDSFLLLSTTDIDWRETVIDEHRKLEILRERHDSKAAGHFGISKTYKAIAKEFQWPGMWKYVEDYVKGCETCQRNKVSRHLPYGLLVPLPIPTKPWASISLDFIVKLPRKRNLDSILVVVDRFTKNAFFIPCKESITAQETAELFFTNIFRQRGLPEEIVSDRGPQFKSAFWKSLFRILETKVKLSTAYHPQTDGQTERVNQTLEQYLRCFCSYEQRDWVDLLPFAEFAYNNATSESTGQTPFFALYGFHPKADFLTATPTEDQSENPQAMDIESRMKIIHSKIMEQLHRAQESAKLYANKKRMDHPFKERDLVWMYTKNLASDRPSLKLDYKKIGPFRIKEKINEVTFHLDLPPALHIHPIVHVSLLEPYTYSNIRGQVDTQPTILLDGVEPEHQLRNIIRSERRNNHVQYLVQWNSAQVFPSWESYDNMQAWKNEIEEFHRKNPKMPRAAEIVKDLEESDSSSDEGSEYSLSDDDEHAAQGVGHSGSTYKDKPITRQRKTEAKQSPKEGEAKPIDKEKAPVKGMMTRNRYRQQESSSKH</sequence>
<dbReference type="InterPro" id="IPR036875">
    <property type="entry name" value="Znf_CCHC_sf"/>
</dbReference>
<evidence type="ECO:0000259" key="18">
    <source>
        <dbReference type="PROSITE" id="PS50013"/>
    </source>
</evidence>
<evidence type="ECO:0000256" key="6">
    <source>
        <dbReference type="ARBA" id="ARBA00022723"/>
    </source>
</evidence>
<dbReference type="InterPro" id="IPR001969">
    <property type="entry name" value="Aspartic_peptidase_AS"/>
</dbReference>
<evidence type="ECO:0000259" key="20">
    <source>
        <dbReference type="PROSITE" id="PS50878"/>
    </source>
</evidence>
<dbReference type="FunFam" id="3.10.20.370:FF:000001">
    <property type="entry name" value="Retrovirus-related Pol polyprotein from transposon 17.6-like protein"/>
    <property type="match status" value="1"/>
</dbReference>
<keyword evidence="4" id="KW-0548">Nucleotidyltransferase</keyword>
<dbReference type="GO" id="GO:0006508">
    <property type="term" value="P:proteolysis"/>
    <property type="evidence" value="ECO:0007669"/>
    <property type="project" value="UniProtKB-KW"/>
</dbReference>
<keyword evidence="12" id="KW-0695">RNA-directed DNA polymerase</keyword>
<keyword evidence="23" id="KW-1185">Reference proteome</keyword>
<dbReference type="GO" id="GO:0005634">
    <property type="term" value="C:nucleus"/>
    <property type="evidence" value="ECO:0007669"/>
    <property type="project" value="UniProtKB-ARBA"/>
</dbReference>
<evidence type="ECO:0000256" key="17">
    <source>
        <dbReference type="SAM" id="MobiDB-lite"/>
    </source>
</evidence>
<dbReference type="InterPro" id="IPR012337">
    <property type="entry name" value="RNaseH-like_sf"/>
</dbReference>
<evidence type="ECO:0000256" key="8">
    <source>
        <dbReference type="ARBA" id="ARBA00022759"/>
    </source>
</evidence>
<dbReference type="Gene3D" id="2.40.70.10">
    <property type="entry name" value="Acid Proteases"/>
    <property type="match status" value="1"/>
</dbReference>
<comment type="caution">
    <text evidence="22">The sequence shown here is derived from an EMBL/GenBank/DDBJ whole genome shotgun (WGS) entry which is preliminary data.</text>
</comment>
<dbReference type="PROSITE" id="PS50158">
    <property type="entry name" value="ZF_CCHC"/>
    <property type="match status" value="1"/>
</dbReference>
<name>A0A507CCT1_9FUNG</name>
<dbReference type="GO" id="GO:0015074">
    <property type="term" value="P:DNA integration"/>
    <property type="evidence" value="ECO:0007669"/>
    <property type="project" value="UniProtKB-KW"/>
</dbReference>
<dbReference type="InterPro" id="IPR000477">
    <property type="entry name" value="RT_dom"/>
</dbReference>
<organism evidence="22 23">
    <name type="scientific">Synchytrium microbalum</name>
    <dbReference type="NCBI Taxonomy" id="1806994"/>
    <lineage>
        <taxon>Eukaryota</taxon>
        <taxon>Fungi</taxon>
        <taxon>Fungi incertae sedis</taxon>
        <taxon>Chytridiomycota</taxon>
        <taxon>Chytridiomycota incertae sedis</taxon>
        <taxon>Chytridiomycetes</taxon>
        <taxon>Synchytriales</taxon>
        <taxon>Synchytriaceae</taxon>
        <taxon>Synchytrium</taxon>
    </lineage>
</organism>
<dbReference type="SUPFAM" id="SSF54160">
    <property type="entry name" value="Chromo domain-like"/>
    <property type="match status" value="1"/>
</dbReference>
<feature type="region of interest" description="Disordered" evidence="17">
    <location>
        <begin position="292"/>
        <end position="340"/>
    </location>
</feature>
<evidence type="ECO:0000313" key="23">
    <source>
        <dbReference type="Proteomes" id="UP000319731"/>
    </source>
</evidence>
<keyword evidence="16" id="KW-0863">Zinc-finger</keyword>
<evidence type="ECO:0000256" key="7">
    <source>
        <dbReference type="ARBA" id="ARBA00022750"/>
    </source>
</evidence>
<dbReference type="Gene3D" id="3.10.10.10">
    <property type="entry name" value="HIV Type 1 Reverse Transcriptase, subunit A, domain 1"/>
    <property type="match status" value="1"/>
</dbReference>
<keyword evidence="6" id="KW-0479">Metal-binding</keyword>
<dbReference type="PROSITE" id="PS50878">
    <property type="entry name" value="RT_POL"/>
    <property type="match status" value="1"/>
</dbReference>
<evidence type="ECO:0000256" key="1">
    <source>
        <dbReference type="ARBA" id="ARBA00012493"/>
    </source>
</evidence>
<evidence type="ECO:0000256" key="11">
    <source>
        <dbReference type="ARBA" id="ARBA00022908"/>
    </source>
</evidence>
<evidence type="ECO:0000259" key="19">
    <source>
        <dbReference type="PROSITE" id="PS50158"/>
    </source>
</evidence>
<keyword evidence="3" id="KW-0808">Transferase</keyword>
<dbReference type="STRING" id="1806994.A0A507CCT1"/>
<evidence type="ECO:0000256" key="12">
    <source>
        <dbReference type="ARBA" id="ARBA00022918"/>
    </source>
</evidence>
<dbReference type="InterPro" id="IPR056924">
    <property type="entry name" value="SH3_Tf2-1"/>
</dbReference>
<dbReference type="InterPro" id="IPR043128">
    <property type="entry name" value="Rev_trsase/Diguanyl_cyclase"/>
</dbReference>
<dbReference type="PROSITE" id="PS00141">
    <property type="entry name" value="ASP_PROTEASE"/>
    <property type="match status" value="1"/>
</dbReference>
<dbReference type="SUPFAM" id="SSF56672">
    <property type="entry name" value="DNA/RNA polymerases"/>
    <property type="match status" value="1"/>
</dbReference>
<evidence type="ECO:0000256" key="13">
    <source>
        <dbReference type="ARBA" id="ARBA00022932"/>
    </source>
</evidence>
<gene>
    <name evidence="22" type="ORF">SmJEL517_g00640</name>
</gene>
<keyword evidence="8" id="KW-0255">Endonuclease</keyword>
<dbReference type="InterPro" id="IPR001584">
    <property type="entry name" value="Integrase_cat-core"/>
</dbReference>
<reference evidence="22 23" key="1">
    <citation type="journal article" date="2019" name="Sci. Rep.">
        <title>Comparative genomics of chytrid fungi reveal insights into the obligate biotrophic and pathogenic lifestyle of Synchytrium endobioticum.</title>
        <authorList>
            <person name="van de Vossenberg B.T.L.H."/>
            <person name="Warris S."/>
            <person name="Nguyen H.D.T."/>
            <person name="van Gent-Pelzer M.P.E."/>
            <person name="Joly D.L."/>
            <person name="van de Geest H.C."/>
            <person name="Bonants P.J.M."/>
            <person name="Smith D.S."/>
            <person name="Levesque C.A."/>
            <person name="van der Lee T.A.J."/>
        </authorList>
    </citation>
    <scope>NUCLEOTIDE SEQUENCE [LARGE SCALE GENOMIC DNA]</scope>
    <source>
        <strain evidence="22 23">JEL517</strain>
    </source>
</reference>
<feature type="domain" description="Integrase catalytic" evidence="21">
    <location>
        <begin position="1158"/>
        <end position="1317"/>
    </location>
</feature>
<keyword evidence="5" id="KW-0540">Nuclease</keyword>
<dbReference type="Pfam" id="PF24626">
    <property type="entry name" value="SH3_Tf2-1"/>
    <property type="match status" value="1"/>
</dbReference>
<dbReference type="CDD" id="cd01647">
    <property type="entry name" value="RT_LTR"/>
    <property type="match status" value="1"/>
</dbReference>
<dbReference type="PANTHER" id="PTHR37984">
    <property type="entry name" value="PROTEIN CBG26694"/>
    <property type="match status" value="1"/>
</dbReference>
<dbReference type="GO" id="GO:0006310">
    <property type="term" value="P:DNA recombination"/>
    <property type="evidence" value="ECO:0007669"/>
    <property type="project" value="UniProtKB-KW"/>
</dbReference>
<evidence type="ECO:0000256" key="10">
    <source>
        <dbReference type="ARBA" id="ARBA00022842"/>
    </source>
</evidence>
<dbReference type="GO" id="GO:0004519">
    <property type="term" value="F:endonuclease activity"/>
    <property type="evidence" value="ECO:0007669"/>
    <property type="project" value="UniProtKB-KW"/>
</dbReference>
<dbReference type="FunFam" id="3.30.70.270:FF:000020">
    <property type="entry name" value="Transposon Tf2-6 polyprotein-like Protein"/>
    <property type="match status" value="1"/>
</dbReference>
<keyword evidence="7" id="KW-0064">Aspartyl protease</keyword>
<keyword evidence="2" id="KW-0645">Protease</keyword>
<keyword evidence="11" id="KW-0229">DNA integration</keyword>
<evidence type="ECO:0000256" key="4">
    <source>
        <dbReference type="ARBA" id="ARBA00022695"/>
    </source>
</evidence>
<dbReference type="Proteomes" id="UP000319731">
    <property type="component" value="Unassembled WGS sequence"/>
</dbReference>
<evidence type="ECO:0000256" key="14">
    <source>
        <dbReference type="ARBA" id="ARBA00023125"/>
    </source>
</evidence>
<dbReference type="InterPro" id="IPR043502">
    <property type="entry name" value="DNA/RNA_pol_sf"/>
</dbReference>
<evidence type="ECO:0000256" key="3">
    <source>
        <dbReference type="ARBA" id="ARBA00022679"/>
    </source>
</evidence>
<dbReference type="InterPro" id="IPR021109">
    <property type="entry name" value="Peptidase_aspartic_dom_sf"/>
</dbReference>